<evidence type="ECO:0000313" key="3">
    <source>
        <dbReference type="Proteomes" id="UP001348805"/>
    </source>
</evidence>
<feature type="region of interest" description="Disordered" evidence="1">
    <location>
        <begin position="70"/>
        <end position="124"/>
    </location>
</feature>
<evidence type="ECO:0000256" key="1">
    <source>
        <dbReference type="SAM" id="MobiDB-lite"/>
    </source>
</evidence>
<organism evidence="2 3">
    <name type="scientific">phage Lak_Megaphage_RVC_AP3_GC26</name>
    <dbReference type="NCBI Taxonomy" id="3109225"/>
    <lineage>
        <taxon>Viruses</taxon>
        <taxon>Duplodnaviria</taxon>
        <taxon>Heunggongvirae</taxon>
        <taxon>Uroviricota</taxon>
        <taxon>Caudoviricetes</taxon>
        <taxon>Caudoviricetes code 15 clade</taxon>
    </lineage>
</organism>
<keyword evidence="3" id="KW-1185">Reference proteome</keyword>
<sequence length="124" mass="13408">MNTTTLKERLGLDEEAVFEDGVTATDDSMTDEELKIESLKIATNIGKLMSNVTTEDIVSIAETVAKFIKGGEGASLETTNDDSSSDEDNGETEEDFNTEDEETPEETDEGTSPAAGEDEENFEV</sequence>
<accession>A0ABZ0Z2I8</accession>
<dbReference type="Proteomes" id="UP001348805">
    <property type="component" value="Segment"/>
</dbReference>
<evidence type="ECO:0000313" key="2">
    <source>
        <dbReference type="EMBL" id="WQJ51368.1"/>
    </source>
</evidence>
<protein>
    <submittedName>
        <fullName evidence="2">Uncharacterized protein</fullName>
    </submittedName>
</protein>
<reference evidence="2 3" key="1">
    <citation type="submission" date="2023-11" db="EMBL/GenBank/DDBJ databases">
        <authorList>
            <person name="Cook R."/>
            <person name="Crisci M."/>
            <person name="Pye H."/>
            <person name="Adriaenssens E."/>
            <person name="Santini J."/>
        </authorList>
    </citation>
    <scope>NUCLEOTIDE SEQUENCE [LARGE SCALE GENOMIC DNA]</scope>
    <source>
        <strain evidence="2">Lak_Megaphage_RVC_AP3_GC26</strain>
    </source>
</reference>
<proteinExistence type="predicted"/>
<name>A0ABZ0Z2I8_9CAUD</name>
<dbReference type="EMBL" id="OR769219">
    <property type="protein sequence ID" value="WQJ51368.1"/>
    <property type="molecule type" value="Genomic_DNA"/>
</dbReference>
<feature type="compositionally biased region" description="Acidic residues" evidence="1">
    <location>
        <begin position="79"/>
        <end position="109"/>
    </location>
</feature>